<evidence type="ECO:0000256" key="1">
    <source>
        <dbReference type="ARBA" id="ARBA00022481"/>
    </source>
</evidence>
<accession>A0A0G0SHW2</accession>
<dbReference type="InterPro" id="IPR013545">
    <property type="entry name" value="T2SS_protein-GspG_C"/>
</dbReference>
<dbReference type="EMBL" id="LBZA01000008">
    <property type="protein sequence ID" value="KKR64478.1"/>
    <property type="molecule type" value="Genomic_DNA"/>
</dbReference>
<dbReference type="Pfam" id="PF08334">
    <property type="entry name" value="T2SSG"/>
    <property type="match status" value="1"/>
</dbReference>
<dbReference type="InterPro" id="IPR045584">
    <property type="entry name" value="Pilin-like"/>
</dbReference>
<reference evidence="3 4" key="1">
    <citation type="journal article" date="2015" name="Nature">
        <title>rRNA introns, odd ribosomes, and small enigmatic genomes across a large radiation of phyla.</title>
        <authorList>
            <person name="Brown C.T."/>
            <person name="Hug L.A."/>
            <person name="Thomas B.C."/>
            <person name="Sharon I."/>
            <person name="Castelle C.J."/>
            <person name="Singh A."/>
            <person name="Wilkins M.J."/>
            <person name="Williams K.H."/>
            <person name="Banfield J.F."/>
        </authorList>
    </citation>
    <scope>NUCLEOTIDE SEQUENCE [LARGE SCALE GENOMIC DNA]</scope>
</reference>
<dbReference type="InterPro" id="IPR000983">
    <property type="entry name" value="Bac_GSPG_pilin"/>
</dbReference>
<evidence type="ECO:0000313" key="3">
    <source>
        <dbReference type="EMBL" id="KKR64478.1"/>
    </source>
</evidence>
<dbReference type="Proteomes" id="UP000034293">
    <property type="component" value="Unassembled WGS sequence"/>
</dbReference>
<dbReference type="Gene3D" id="3.30.700.10">
    <property type="entry name" value="Glycoprotein, Type 4 Pilin"/>
    <property type="match status" value="1"/>
</dbReference>
<dbReference type="GO" id="GO:0015628">
    <property type="term" value="P:protein secretion by the type II secretion system"/>
    <property type="evidence" value="ECO:0007669"/>
    <property type="project" value="InterPro"/>
</dbReference>
<feature type="domain" description="Type II secretion system protein GspG C-terminal" evidence="2">
    <location>
        <begin position="38"/>
        <end position="109"/>
    </location>
</feature>
<proteinExistence type="predicted"/>
<dbReference type="PRINTS" id="PR00813">
    <property type="entry name" value="BCTERIALGSPG"/>
</dbReference>
<evidence type="ECO:0000259" key="2">
    <source>
        <dbReference type="Pfam" id="PF08334"/>
    </source>
</evidence>
<name>A0A0G0SHW2_9BACT</name>
<sequence length="199" mass="21810">MTLGNKKIYLGFTLTEVMVIFSIIAILVLAAVMSFSPQLHKGNDSKRKADLNSIKIAVEEYEKDHNCYPDAALMNACGTDAGIPIHPYLTDVPCDPVTGNAYFYENDGTPCPVWFRVYTTLQYTKDASAIPGVGPGDTYNFYMSSDNAPNFPNEGSNLYGCIEGICTNLDRPNTCSSYTWDLPNCNGSCGQPIYSCSFL</sequence>
<dbReference type="SUPFAM" id="SSF54523">
    <property type="entry name" value="Pili subunits"/>
    <property type="match status" value="1"/>
</dbReference>
<dbReference type="GO" id="GO:0015627">
    <property type="term" value="C:type II protein secretion system complex"/>
    <property type="evidence" value="ECO:0007669"/>
    <property type="project" value="InterPro"/>
</dbReference>
<keyword evidence="1" id="KW-0488">Methylation</keyword>
<evidence type="ECO:0000313" key="4">
    <source>
        <dbReference type="Proteomes" id="UP000034293"/>
    </source>
</evidence>
<gene>
    <name evidence="3" type="ORF">UU02_C0008G0015</name>
</gene>
<protein>
    <recommendedName>
        <fullName evidence="2">Type II secretion system protein GspG C-terminal domain-containing protein</fullName>
    </recommendedName>
</protein>
<dbReference type="AlphaFoldDB" id="A0A0G0SHW2"/>
<comment type="caution">
    <text evidence="3">The sequence shown here is derived from an EMBL/GenBank/DDBJ whole genome shotgun (WGS) entry which is preliminary data.</text>
</comment>
<organism evidence="3 4">
    <name type="scientific">Candidatus Woesebacteria bacterium GW2011_GWA1_40_43</name>
    <dbReference type="NCBI Taxonomy" id="1618553"/>
    <lineage>
        <taxon>Bacteria</taxon>
        <taxon>Candidatus Woeseibacteriota</taxon>
    </lineage>
</organism>